<evidence type="ECO:0000313" key="2">
    <source>
        <dbReference type="EMBL" id="ANE50863.1"/>
    </source>
</evidence>
<keyword evidence="1" id="KW-0472">Membrane</keyword>
<feature type="transmembrane region" description="Helical" evidence="1">
    <location>
        <begin position="293"/>
        <end position="310"/>
    </location>
</feature>
<feature type="transmembrane region" description="Helical" evidence="1">
    <location>
        <begin position="171"/>
        <end position="188"/>
    </location>
</feature>
<feature type="transmembrane region" description="Helical" evidence="1">
    <location>
        <begin position="194"/>
        <end position="213"/>
    </location>
</feature>
<feature type="transmembrane region" description="Helical" evidence="1">
    <location>
        <begin position="64"/>
        <end position="81"/>
    </location>
</feature>
<dbReference type="STRING" id="1492898.SY85_10465"/>
<dbReference type="PATRIC" id="fig|1492898.3.peg.2253"/>
<keyword evidence="3" id="KW-1185">Reference proteome</keyword>
<feature type="transmembrane region" description="Helical" evidence="1">
    <location>
        <begin position="112"/>
        <end position="131"/>
    </location>
</feature>
<dbReference type="KEGG" id="fla:SY85_10465"/>
<evidence type="ECO:0008006" key="4">
    <source>
        <dbReference type="Google" id="ProtNLM"/>
    </source>
</evidence>
<feature type="transmembrane region" description="Helical" evidence="1">
    <location>
        <begin position="225"/>
        <end position="246"/>
    </location>
</feature>
<feature type="transmembrane region" description="Helical" evidence="1">
    <location>
        <begin position="322"/>
        <end position="343"/>
    </location>
</feature>
<dbReference type="OrthoDB" id="9811974at2"/>
<feature type="transmembrane region" description="Helical" evidence="1">
    <location>
        <begin position="87"/>
        <end position="107"/>
    </location>
</feature>
<dbReference type="EMBL" id="CP011390">
    <property type="protein sequence ID" value="ANE50863.1"/>
    <property type="molecule type" value="Genomic_DNA"/>
</dbReference>
<proteinExistence type="predicted"/>
<gene>
    <name evidence="2" type="ORF">SY85_10465</name>
</gene>
<feature type="transmembrane region" description="Helical" evidence="1">
    <location>
        <begin position="28"/>
        <end position="52"/>
    </location>
</feature>
<protein>
    <recommendedName>
        <fullName evidence="4">NnrS family protein</fullName>
    </recommendedName>
</protein>
<feature type="transmembrane region" description="Helical" evidence="1">
    <location>
        <begin position="143"/>
        <end position="159"/>
    </location>
</feature>
<evidence type="ECO:0000313" key="3">
    <source>
        <dbReference type="Proteomes" id="UP000077177"/>
    </source>
</evidence>
<organism evidence="2 3">
    <name type="scientific">Flavisolibacter tropicus</name>
    <dbReference type="NCBI Taxonomy" id="1492898"/>
    <lineage>
        <taxon>Bacteria</taxon>
        <taxon>Pseudomonadati</taxon>
        <taxon>Bacteroidota</taxon>
        <taxon>Chitinophagia</taxon>
        <taxon>Chitinophagales</taxon>
        <taxon>Chitinophagaceae</taxon>
        <taxon>Flavisolibacter</taxon>
    </lineage>
</organism>
<keyword evidence="1" id="KW-1133">Transmembrane helix</keyword>
<sequence length="354" mass="40631">MNKTLVILPFLVLSLLAAIWTGWFRIGWPWPLSAAAGQHGALMVGSFLSSLVFLERAITFKQKWVVLLPVINVSSCLFFLLQQPLIGQLLLLTGSAGFLLMCTYFIYRYKELYYYVFWIGAFSLLVGYVVLLKGQFYPATVPWWMAFLLLTIVAERLELSRFLPLKKYQRDALLFVLIALFGSLFIPFHSWGYFLFPLAMIATAIWLLRYDMAWRSIKIKGQHRYSAQLLIVGYVWLLISGMLLLVSDRFPFGYDAALHTFFIGFTFSMIFSHAPIILPALVNLPLKLYRPLLYVWFVLMQVSLLIRVAGDVLGNYELRRHGGLLNGIAFLAFFISTAAIIRIELKKRKPARIV</sequence>
<evidence type="ECO:0000256" key="1">
    <source>
        <dbReference type="SAM" id="Phobius"/>
    </source>
</evidence>
<reference evidence="3" key="1">
    <citation type="submission" date="2015-01" db="EMBL/GenBank/DDBJ databases">
        <title>Flavisolibacter sp./LCS9/ whole genome sequencing.</title>
        <authorList>
            <person name="Kim M.K."/>
            <person name="Srinivasan S."/>
            <person name="Lee J.-J."/>
        </authorList>
    </citation>
    <scope>NUCLEOTIDE SEQUENCE [LARGE SCALE GENOMIC DNA]</scope>
    <source>
        <strain evidence="3">LCS9</strain>
    </source>
</reference>
<dbReference type="AlphaFoldDB" id="A0A172TVP9"/>
<keyword evidence="1" id="KW-0812">Transmembrane</keyword>
<accession>A0A172TVP9</accession>
<name>A0A172TVP9_9BACT</name>
<feature type="transmembrane region" description="Helical" evidence="1">
    <location>
        <begin position="258"/>
        <end position="281"/>
    </location>
</feature>
<dbReference type="RefSeq" id="WP_066404268.1">
    <property type="nucleotide sequence ID" value="NZ_CP011390.1"/>
</dbReference>
<dbReference type="Proteomes" id="UP000077177">
    <property type="component" value="Chromosome"/>
</dbReference>
<reference evidence="2 3" key="2">
    <citation type="journal article" date="2016" name="Int. J. Syst. Evol. Microbiol.">
        <title>Flavisolibacter tropicus sp. nov., isolated from tropical soil.</title>
        <authorList>
            <person name="Lee J.J."/>
            <person name="Kang M.S."/>
            <person name="Kim G.S."/>
            <person name="Lee C.S."/>
            <person name="Lim S."/>
            <person name="Lee J."/>
            <person name="Roh S.H."/>
            <person name="Kang H."/>
            <person name="Ha J.M."/>
            <person name="Bae S."/>
            <person name="Jung H.Y."/>
            <person name="Kim M.K."/>
        </authorList>
    </citation>
    <scope>NUCLEOTIDE SEQUENCE [LARGE SCALE GENOMIC DNA]</scope>
    <source>
        <strain evidence="2 3">LCS9</strain>
    </source>
</reference>